<evidence type="ECO:0000313" key="11">
    <source>
        <dbReference type="Proteomes" id="UP001176961"/>
    </source>
</evidence>
<comment type="subcellular location">
    <subcellularLocation>
        <location evidence="1">Nucleus</location>
        <location evidence="1">Nuclear pore complex</location>
    </subcellularLocation>
</comment>
<reference evidence="10" key="1">
    <citation type="submission" date="2023-07" db="EMBL/GenBank/DDBJ databases">
        <authorList>
            <consortium name="CYATHOMIX"/>
        </authorList>
    </citation>
    <scope>NUCLEOTIDE SEQUENCE</scope>
    <source>
        <strain evidence="10">N/A</strain>
    </source>
</reference>
<dbReference type="Proteomes" id="UP001176961">
    <property type="component" value="Unassembled WGS sequence"/>
</dbReference>
<dbReference type="PANTHER" id="PTHR12084">
    <property type="entry name" value="NUCLEAR PORE GLYCOPROTEIN P62-RELATED"/>
    <property type="match status" value="1"/>
</dbReference>
<dbReference type="InterPro" id="IPR007758">
    <property type="entry name" value="Nucleoporin_NSP1_C"/>
</dbReference>
<keyword evidence="7" id="KW-0906">Nuclear pore complex</keyword>
<evidence type="ECO:0000256" key="3">
    <source>
        <dbReference type="ARBA" id="ARBA00022448"/>
    </source>
</evidence>
<proteinExistence type="inferred from homology"/>
<evidence type="ECO:0000256" key="7">
    <source>
        <dbReference type="ARBA" id="ARBA00023132"/>
    </source>
</evidence>
<dbReference type="PANTHER" id="PTHR12084:SF0">
    <property type="entry name" value="NUCLEAR PORE GLYCOPROTEIN P62"/>
    <property type="match status" value="1"/>
</dbReference>
<keyword evidence="6" id="KW-0811">Translocation</keyword>
<keyword evidence="3" id="KW-0813">Transport</keyword>
<keyword evidence="5" id="KW-0653">Protein transport</keyword>
<sequence>MFGFSAPATSTAASTTTSTGFAAGSLFSTAATTSAPSTTTQPSLTFGAAPATTASAPLSAATGLGTATTESSGTDATKLSLKGLLEKEGSVGSACSQLLAALTADTEISFADLSAITQKMTMDLAADERSFLNCLLELNAYDRQLWENMQRITDVESKLVTLEQKQDKMMYDISSINEEQKALDAVVTALEKDLGLPDWTDQNHSLPVDALAATPGDVKRQQLLHLLISVDSQIKEADSDLQEIIDQVSSLHKTKSAMSNTKKYTEDQVAQILKNQMETLIYIDKKTGELDAKVDEFKDVMDGRHATLSPP</sequence>
<gene>
    <name evidence="10" type="ORF">CYNAS_LOCUS3434</name>
</gene>
<dbReference type="EMBL" id="CATQJL010000001">
    <property type="protein sequence ID" value="CAJ0591451.1"/>
    <property type="molecule type" value="Genomic_DNA"/>
</dbReference>
<dbReference type="GO" id="GO:0006405">
    <property type="term" value="P:RNA export from nucleus"/>
    <property type="evidence" value="ECO:0007669"/>
    <property type="project" value="TreeGrafter"/>
</dbReference>
<dbReference type="GO" id="GO:0051028">
    <property type="term" value="P:mRNA transport"/>
    <property type="evidence" value="ECO:0007669"/>
    <property type="project" value="UniProtKB-KW"/>
</dbReference>
<evidence type="ECO:0000259" key="9">
    <source>
        <dbReference type="Pfam" id="PF05064"/>
    </source>
</evidence>
<evidence type="ECO:0000256" key="6">
    <source>
        <dbReference type="ARBA" id="ARBA00023010"/>
    </source>
</evidence>
<dbReference type="Gene3D" id="1.20.5.170">
    <property type="match status" value="1"/>
</dbReference>
<dbReference type="InterPro" id="IPR026010">
    <property type="entry name" value="NSP1/NUP62"/>
</dbReference>
<evidence type="ECO:0000256" key="5">
    <source>
        <dbReference type="ARBA" id="ARBA00022927"/>
    </source>
</evidence>
<keyword evidence="8" id="KW-0539">Nucleus</keyword>
<dbReference type="AlphaFoldDB" id="A0AA36DQF5"/>
<dbReference type="Pfam" id="PF05064">
    <property type="entry name" value="Nsp1_C"/>
    <property type="match status" value="1"/>
</dbReference>
<dbReference type="GO" id="GO:0005543">
    <property type="term" value="F:phospholipid binding"/>
    <property type="evidence" value="ECO:0007669"/>
    <property type="project" value="TreeGrafter"/>
</dbReference>
<dbReference type="GO" id="GO:0017056">
    <property type="term" value="F:structural constituent of nuclear pore"/>
    <property type="evidence" value="ECO:0007669"/>
    <property type="project" value="InterPro"/>
</dbReference>
<evidence type="ECO:0000256" key="4">
    <source>
        <dbReference type="ARBA" id="ARBA00022816"/>
    </source>
</evidence>
<protein>
    <recommendedName>
        <fullName evidence="9">Nucleoporin NSP1-like C-terminal domain-containing protein</fullName>
    </recommendedName>
</protein>
<organism evidence="10 11">
    <name type="scientific">Cylicocyclus nassatus</name>
    <name type="common">Nematode worm</name>
    <dbReference type="NCBI Taxonomy" id="53992"/>
    <lineage>
        <taxon>Eukaryota</taxon>
        <taxon>Metazoa</taxon>
        <taxon>Ecdysozoa</taxon>
        <taxon>Nematoda</taxon>
        <taxon>Chromadorea</taxon>
        <taxon>Rhabditida</taxon>
        <taxon>Rhabditina</taxon>
        <taxon>Rhabditomorpha</taxon>
        <taxon>Strongyloidea</taxon>
        <taxon>Strongylidae</taxon>
        <taxon>Cylicocyclus</taxon>
    </lineage>
</organism>
<evidence type="ECO:0000256" key="2">
    <source>
        <dbReference type="ARBA" id="ARBA00005911"/>
    </source>
</evidence>
<comment type="similarity">
    <text evidence="2">Belongs to the nucleoporin NSP1/NUP62 family.</text>
</comment>
<keyword evidence="4" id="KW-0509">mRNA transport</keyword>
<feature type="domain" description="Nucleoporin NSP1-like C-terminal" evidence="9">
    <location>
        <begin position="108"/>
        <end position="194"/>
    </location>
</feature>
<accession>A0AA36DQF5</accession>
<evidence type="ECO:0000256" key="8">
    <source>
        <dbReference type="ARBA" id="ARBA00023242"/>
    </source>
</evidence>
<comment type="caution">
    <text evidence="10">The sequence shown here is derived from an EMBL/GenBank/DDBJ whole genome shotgun (WGS) entry which is preliminary data.</text>
</comment>
<evidence type="ECO:0000313" key="10">
    <source>
        <dbReference type="EMBL" id="CAJ0591451.1"/>
    </source>
</evidence>
<name>A0AA36DQF5_CYLNA</name>
<dbReference type="GO" id="GO:0044613">
    <property type="term" value="C:nuclear pore central transport channel"/>
    <property type="evidence" value="ECO:0007669"/>
    <property type="project" value="TreeGrafter"/>
</dbReference>
<keyword evidence="11" id="KW-1185">Reference proteome</keyword>
<dbReference type="GO" id="GO:0006606">
    <property type="term" value="P:protein import into nucleus"/>
    <property type="evidence" value="ECO:0007669"/>
    <property type="project" value="TreeGrafter"/>
</dbReference>
<evidence type="ECO:0000256" key="1">
    <source>
        <dbReference type="ARBA" id="ARBA00004567"/>
    </source>
</evidence>